<accession>A0A8S1CHL9</accession>
<dbReference type="InterPro" id="IPR052807">
    <property type="entry name" value="Mito_transl_resp_regulator"/>
</dbReference>
<name>A0A8S1CHL9_9INSE</name>
<gene>
    <name evidence="2" type="ORF">CLODIP_2_CD08452</name>
</gene>
<dbReference type="AlphaFoldDB" id="A0A8S1CHL9"/>
<reference evidence="2 3" key="1">
    <citation type="submission" date="2020-04" db="EMBL/GenBank/DDBJ databases">
        <authorList>
            <person name="Alioto T."/>
            <person name="Alioto T."/>
            <person name="Gomez Garrido J."/>
        </authorList>
    </citation>
    <scope>NUCLEOTIDE SEQUENCE [LARGE SCALE GENOMIC DNA]</scope>
</reference>
<dbReference type="EMBL" id="CADEPI010000035">
    <property type="protein sequence ID" value="CAB3367947.1"/>
    <property type="molecule type" value="Genomic_DNA"/>
</dbReference>
<evidence type="ECO:0000259" key="1">
    <source>
        <dbReference type="Pfam" id="PF01926"/>
    </source>
</evidence>
<dbReference type="CDD" id="cd01855">
    <property type="entry name" value="YqeH"/>
    <property type="match status" value="1"/>
</dbReference>
<evidence type="ECO:0000313" key="3">
    <source>
        <dbReference type="Proteomes" id="UP000494165"/>
    </source>
</evidence>
<dbReference type="InterPro" id="IPR027417">
    <property type="entry name" value="P-loop_NTPase"/>
</dbReference>
<keyword evidence="3" id="KW-1185">Reference proteome</keyword>
<feature type="domain" description="G" evidence="1">
    <location>
        <begin position="330"/>
        <end position="428"/>
    </location>
</feature>
<organism evidence="2 3">
    <name type="scientific">Cloeon dipterum</name>
    <dbReference type="NCBI Taxonomy" id="197152"/>
    <lineage>
        <taxon>Eukaryota</taxon>
        <taxon>Metazoa</taxon>
        <taxon>Ecdysozoa</taxon>
        <taxon>Arthropoda</taxon>
        <taxon>Hexapoda</taxon>
        <taxon>Insecta</taxon>
        <taxon>Pterygota</taxon>
        <taxon>Palaeoptera</taxon>
        <taxon>Ephemeroptera</taxon>
        <taxon>Pisciforma</taxon>
        <taxon>Baetidae</taxon>
        <taxon>Cloeon</taxon>
    </lineage>
</organism>
<dbReference type="PANTHER" id="PTHR46406">
    <property type="entry name" value="NITRIC OXIDE-ASSOCIATED PROTEIN 1"/>
    <property type="match status" value="1"/>
</dbReference>
<dbReference type="Pfam" id="PF01926">
    <property type="entry name" value="MMR_HSR1"/>
    <property type="match status" value="1"/>
</dbReference>
<protein>
    <recommendedName>
        <fullName evidence="1">G domain-containing protein</fullName>
    </recommendedName>
</protein>
<sequence length="665" mass="74817">MMLTKLIQRTGYQSVELFARTKIPSTSCRWARLASASVQGKEENSVEDRIIYNSLIGGQRFRMRQKKLEKLKKESSCSNNTSSLSHSFLSAEARSHLLGIVEQPEEGLKFENNDLISLQNLMQEKRQVENLSNEAFRDISLDFMTSTSSDPSLPASRVPCGGCGAPLHCQNPEYPGFLPLECFKGVSEPHLRALTCQRCYTLKNHHKALHVDVSPDEYPKILEQIRDKRALVLLVVDLMDFPCSIWPHLSEIIGSRRPICVVGNKVDLLPNDGKLFLERVKESLTKEVIRVSGIGEKYIKHVALVSAKTGYGIESLINKLHSNWRVQGDVYVVGCTNVGKSSIFNALLDSDYCNVQASNLVQRATISNWPGTTLNLLKFPILRPSHQLLFHRTVRLINEKVDKSMKMHEEKELLRQTRDIEHATLRGHVRKTYELSRNQVKDPFKLPSSRATDFTPPAGINPMNEEFLESRWCFDTPGVVYPDQVINLLTEEELEKVIPKAIISPRSFSLLAGQTLFLAGLGRVDYLQGTSNQIIVTIFSSDHLPITICEITQADEVYQTYAGSDLLVVPSGSEERLALWPGLKKGLTAKFEGIHSKESVADVLFSSAGWMSVTLPREKVAELEIFTPLGLGIHVRKPSMLPFAVARRGRRIERTPAYEKFRPVL</sequence>
<dbReference type="SUPFAM" id="SSF52540">
    <property type="entry name" value="P-loop containing nucleoside triphosphate hydrolases"/>
    <property type="match status" value="1"/>
</dbReference>
<dbReference type="OrthoDB" id="1696305at2759"/>
<dbReference type="Gene3D" id="3.40.50.300">
    <property type="entry name" value="P-loop containing nucleotide triphosphate hydrolases"/>
    <property type="match status" value="1"/>
</dbReference>
<dbReference type="GO" id="GO:0005525">
    <property type="term" value="F:GTP binding"/>
    <property type="evidence" value="ECO:0007669"/>
    <property type="project" value="InterPro"/>
</dbReference>
<proteinExistence type="predicted"/>
<evidence type="ECO:0000313" key="2">
    <source>
        <dbReference type="EMBL" id="CAB3367947.1"/>
    </source>
</evidence>
<comment type="caution">
    <text evidence="2">The sequence shown here is derived from an EMBL/GenBank/DDBJ whole genome shotgun (WGS) entry which is preliminary data.</text>
</comment>
<dbReference type="PANTHER" id="PTHR46406:SF1">
    <property type="entry name" value="NITRIC OXIDE-ASSOCIATED PROTEIN 1"/>
    <property type="match status" value="1"/>
</dbReference>
<dbReference type="InterPro" id="IPR006073">
    <property type="entry name" value="GTP-bd"/>
</dbReference>
<dbReference type="Proteomes" id="UP000494165">
    <property type="component" value="Unassembled WGS sequence"/>
</dbReference>